<dbReference type="GO" id="GO:0016020">
    <property type="term" value="C:membrane"/>
    <property type="evidence" value="ECO:0007669"/>
    <property type="project" value="GOC"/>
</dbReference>
<comment type="cofactor">
    <cofactor evidence="1 12">
        <name>Zn(2+)</name>
        <dbReference type="ChEBI" id="CHEBI:29105"/>
    </cofactor>
</comment>
<gene>
    <name evidence="12 13" type="primary">lpxC</name>
    <name evidence="13" type="ORF">ELAC_0485</name>
</gene>
<evidence type="ECO:0000256" key="3">
    <source>
        <dbReference type="ARBA" id="ARBA00005002"/>
    </source>
</evidence>
<keyword evidence="7 12" id="KW-0479">Metal-binding</keyword>
<evidence type="ECO:0000256" key="6">
    <source>
        <dbReference type="ARBA" id="ARBA00022556"/>
    </source>
</evidence>
<accession>A0A0H5E3P6</accession>
<keyword evidence="9 12" id="KW-0862">Zinc</keyword>
<reference evidence="14" key="1">
    <citation type="submission" date="2015-06" db="EMBL/GenBank/DDBJ databases">
        <authorList>
            <person name="Bertelli C."/>
        </authorList>
    </citation>
    <scope>NUCLEOTIDE SEQUENCE [LARGE SCALE GENOMIC DNA]</scope>
    <source>
        <strain evidence="14">CRIB-30</strain>
    </source>
</reference>
<dbReference type="SUPFAM" id="SSF54211">
    <property type="entry name" value="Ribosomal protein S5 domain 2-like"/>
    <property type="match status" value="2"/>
</dbReference>
<evidence type="ECO:0000256" key="12">
    <source>
        <dbReference type="HAMAP-Rule" id="MF_00388"/>
    </source>
</evidence>
<evidence type="ECO:0000256" key="7">
    <source>
        <dbReference type="ARBA" id="ARBA00022723"/>
    </source>
</evidence>
<dbReference type="EC" id="3.5.1.108" evidence="4 12"/>
<feature type="binding site" evidence="12">
    <location>
        <position position="88"/>
    </location>
    <ligand>
        <name>Zn(2+)</name>
        <dbReference type="ChEBI" id="CHEBI:29105"/>
    </ligand>
</feature>
<evidence type="ECO:0000256" key="1">
    <source>
        <dbReference type="ARBA" id="ARBA00001947"/>
    </source>
</evidence>
<keyword evidence="14" id="KW-1185">Reference proteome</keyword>
<dbReference type="NCBIfam" id="TIGR00325">
    <property type="entry name" value="lpxC"/>
    <property type="match status" value="1"/>
</dbReference>
<dbReference type="InterPro" id="IPR004463">
    <property type="entry name" value="UDP-acyl_GlcNac_deAcase"/>
</dbReference>
<feature type="active site" description="Proton donor" evidence="12">
    <location>
        <position position="273"/>
    </location>
</feature>
<dbReference type="InterPro" id="IPR015870">
    <property type="entry name" value="UDP-acyl_N-AcGlcN_deAcase_N"/>
</dbReference>
<dbReference type="PANTHER" id="PTHR33694">
    <property type="entry name" value="UDP-3-O-ACYL-N-ACETYLGLUCOSAMINE DEACETYLASE 1, MITOCHONDRIAL-RELATED"/>
    <property type="match status" value="1"/>
</dbReference>
<comment type="pathway">
    <text evidence="3 12">Glycolipid biosynthesis; lipid IV(A) biosynthesis; lipid IV(A) from (3R)-3-hydroxytetradecanoyl-[acyl-carrier-protein] and UDP-N-acetyl-alpha-D-glucosamine: step 2/6.</text>
</comment>
<feature type="binding site" evidence="12">
    <location>
        <position position="250"/>
    </location>
    <ligand>
        <name>Zn(2+)</name>
        <dbReference type="ChEBI" id="CHEBI:29105"/>
    </ligand>
</feature>
<keyword evidence="8 12" id="KW-0378">Hydrolase</keyword>
<keyword evidence="6 12" id="KW-0441">Lipid A biosynthesis</keyword>
<dbReference type="Pfam" id="PF03331">
    <property type="entry name" value="LpxC"/>
    <property type="match status" value="1"/>
</dbReference>
<feature type="binding site" evidence="12">
    <location>
        <position position="246"/>
    </location>
    <ligand>
        <name>Zn(2+)</name>
        <dbReference type="ChEBI" id="CHEBI:29105"/>
    </ligand>
</feature>
<evidence type="ECO:0000256" key="5">
    <source>
        <dbReference type="ARBA" id="ARBA00022516"/>
    </source>
</evidence>
<dbReference type="RefSeq" id="WP_098037690.1">
    <property type="nucleotide sequence ID" value="NZ_CWGJ01000006.1"/>
</dbReference>
<comment type="similarity">
    <text evidence="12">Belongs to the LpxC family.</text>
</comment>
<dbReference type="AlphaFoldDB" id="A0A0H5E3P6"/>
<proteinExistence type="inferred from homology"/>
<evidence type="ECO:0000256" key="9">
    <source>
        <dbReference type="ARBA" id="ARBA00022833"/>
    </source>
</evidence>
<dbReference type="InterPro" id="IPR020568">
    <property type="entry name" value="Ribosomal_Su5_D2-typ_SF"/>
</dbReference>
<dbReference type="EMBL" id="CWGJ01000006">
    <property type="protein sequence ID" value="CRX37840.1"/>
    <property type="molecule type" value="Genomic_DNA"/>
</dbReference>
<dbReference type="GO" id="GO:0009245">
    <property type="term" value="P:lipid A biosynthetic process"/>
    <property type="evidence" value="ECO:0007669"/>
    <property type="project" value="UniProtKB-UniRule"/>
</dbReference>
<evidence type="ECO:0000256" key="10">
    <source>
        <dbReference type="ARBA" id="ARBA00023098"/>
    </source>
</evidence>
<comment type="catalytic activity">
    <reaction evidence="11 12">
        <text>a UDP-3-O-[(3R)-3-hydroxyacyl]-N-acetyl-alpha-D-glucosamine + H2O = a UDP-3-O-[(3R)-3-hydroxyacyl]-alpha-D-glucosamine + acetate</text>
        <dbReference type="Rhea" id="RHEA:67816"/>
        <dbReference type="ChEBI" id="CHEBI:15377"/>
        <dbReference type="ChEBI" id="CHEBI:30089"/>
        <dbReference type="ChEBI" id="CHEBI:137740"/>
        <dbReference type="ChEBI" id="CHEBI:173225"/>
        <dbReference type="EC" id="3.5.1.108"/>
    </reaction>
</comment>
<organism evidence="13 14">
    <name type="scientific">Estrella lausannensis</name>
    <dbReference type="NCBI Taxonomy" id="483423"/>
    <lineage>
        <taxon>Bacteria</taxon>
        <taxon>Pseudomonadati</taxon>
        <taxon>Chlamydiota</taxon>
        <taxon>Chlamydiia</taxon>
        <taxon>Parachlamydiales</taxon>
        <taxon>Candidatus Criblamydiaceae</taxon>
        <taxon>Estrella</taxon>
    </lineage>
</organism>
<dbReference type="HAMAP" id="MF_00388">
    <property type="entry name" value="LpxC"/>
    <property type="match status" value="1"/>
</dbReference>
<dbReference type="Gene3D" id="3.30.1700.10">
    <property type="entry name" value="lpxc deacetylase, domain 2"/>
    <property type="match status" value="1"/>
</dbReference>
<dbReference type="InterPro" id="IPR011334">
    <property type="entry name" value="UDP-acyl_GlcNac_deAcase_C"/>
</dbReference>
<evidence type="ECO:0000256" key="8">
    <source>
        <dbReference type="ARBA" id="ARBA00022801"/>
    </source>
</evidence>
<dbReference type="PANTHER" id="PTHR33694:SF1">
    <property type="entry name" value="UDP-3-O-ACYL-N-ACETYLGLUCOSAMINE DEACETYLASE 1, MITOCHONDRIAL-RELATED"/>
    <property type="match status" value="1"/>
</dbReference>
<sequence>MIEAITIQKSAQPQRTLKKEVHFSGIGIHTGRLVSIRFVPAAAGKGIVFKRVDLPGQPEIPALVEYAAETARSTSIGLDSIRIHTVEHVLAAIHANRIHNLTIELTNIEPPVGNGSSDVFVEMIEQAGIEELDSPEFCLSVQQPIYHSEKDIHVVALPGSGFKVSYTLDYPETPAIKSQYRSFDITAESFKKEIASCRTFALYEEVATLMDRGLIKGGSLDNAVMIKGDAIFSKGGLFFPDEMVRHKILDLIGDLTLVGYPINAHIIAIRSGHAANVALAKKLIGSLREVQSGISR</sequence>
<keyword evidence="10 12" id="KW-0443">Lipid metabolism</keyword>
<dbReference type="GO" id="GO:0103117">
    <property type="term" value="F:UDP-3-O-acyl-N-acetylglucosamine deacetylase activity"/>
    <property type="evidence" value="ECO:0007669"/>
    <property type="project" value="UniProtKB-UniRule"/>
</dbReference>
<evidence type="ECO:0000313" key="14">
    <source>
        <dbReference type="Proteomes" id="UP000220251"/>
    </source>
</evidence>
<dbReference type="Gene3D" id="3.30.230.20">
    <property type="entry name" value="lpxc deacetylase, domain 1"/>
    <property type="match status" value="1"/>
</dbReference>
<evidence type="ECO:0000313" key="13">
    <source>
        <dbReference type="EMBL" id="CRX37840.1"/>
    </source>
</evidence>
<evidence type="ECO:0000256" key="2">
    <source>
        <dbReference type="ARBA" id="ARBA00002923"/>
    </source>
</evidence>
<dbReference type="OrthoDB" id="9772788at2"/>
<dbReference type="Proteomes" id="UP000220251">
    <property type="component" value="Unassembled WGS sequence"/>
</dbReference>
<name>A0A0H5E3P6_9BACT</name>
<comment type="function">
    <text evidence="2 12">Catalyzes the hydrolysis of UDP-3-O-myristoyl-N-acetylglucosamine to form UDP-3-O-myristoylglucosamine and acetate, the committed step in lipid A biosynthesis.</text>
</comment>
<keyword evidence="5 12" id="KW-0444">Lipid biosynthesis</keyword>
<evidence type="ECO:0000256" key="11">
    <source>
        <dbReference type="ARBA" id="ARBA00024535"/>
    </source>
</evidence>
<protein>
    <recommendedName>
        <fullName evidence="4 12">UDP-3-O-acyl-N-acetylglucosamine deacetylase</fullName>
        <shortName evidence="12">UDP-3-O-acyl-GlcNAc deacetylase</shortName>
        <ecNumber evidence="4 12">3.5.1.108</ecNumber>
    </recommendedName>
    <alternativeName>
        <fullName evidence="12">UDP-3-O-[R-3-hydroxymyristoyl]-N-acetylglucosamine deacetylase</fullName>
    </alternativeName>
</protein>
<evidence type="ECO:0000256" key="4">
    <source>
        <dbReference type="ARBA" id="ARBA00012745"/>
    </source>
</evidence>
<dbReference type="UniPathway" id="UPA00359">
    <property type="reaction ID" value="UER00478"/>
</dbReference>
<dbReference type="GO" id="GO:0046872">
    <property type="term" value="F:metal ion binding"/>
    <property type="evidence" value="ECO:0007669"/>
    <property type="project" value="UniProtKB-KW"/>
</dbReference>